<sequence length="324" mass="35024">MTESYHLTLLRAPPPHFANTQSYLLRCTVLHVFNGGGPRDGPAPFTPRGEMSVSLDVQILHHDEQRELSLSLSIRITSTSEAMVLCEGTTRAGAQCKNKAKYDGRWCHHHQNVSGSAPRPPGFPTVAKRWPKSPNPTGNAAILDANHYTSEHPSPMPSMDESDSSDTLFVRPWSQRRRRSKKSDSGTPGIPSPPPRSSIQQQGAARFVDCKQKQCPAGPATRTASTWTSCDSNNAGYSALCSDPRGVSASIVDQLEAMCSAVCSSSSGGGFSATPPGFGHNDDPVLVGALIDVQRRAAVRAVFEFGEMLAMLREHRQGSEDEEL</sequence>
<keyword evidence="3" id="KW-1185">Reference proteome</keyword>
<evidence type="ECO:0000256" key="1">
    <source>
        <dbReference type="SAM" id="MobiDB-lite"/>
    </source>
</evidence>
<protein>
    <submittedName>
        <fullName evidence="2">Uncharacterized protein</fullName>
    </submittedName>
</protein>
<accession>A0ABR1XFG1</accession>
<name>A0ABR1XFG1_9PEZI</name>
<comment type="caution">
    <text evidence="2">The sequence shown here is derived from an EMBL/GenBank/DDBJ whole genome shotgun (WGS) entry which is preliminary data.</text>
</comment>
<evidence type="ECO:0000313" key="2">
    <source>
        <dbReference type="EMBL" id="KAK8152122.1"/>
    </source>
</evidence>
<organism evidence="2 3">
    <name type="scientific">Phyllosticta citrichinensis</name>
    <dbReference type="NCBI Taxonomy" id="1130410"/>
    <lineage>
        <taxon>Eukaryota</taxon>
        <taxon>Fungi</taxon>
        <taxon>Dikarya</taxon>
        <taxon>Ascomycota</taxon>
        <taxon>Pezizomycotina</taxon>
        <taxon>Dothideomycetes</taxon>
        <taxon>Dothideomycetes incertae sedis</taxon>
        <taxon>Botryosphaeriales</taxon>
        <taxon>Phyllostictaceae</taxon>
        <taxon>Phyllosticta</taxon>
    </lineage>
</organism>
<gene>
    <name evidence="2" type="ORF">IWX90DRAFT_419252</name>
</gene>
<reference evidence="2 3" key="1">
    <citation type="journal article" date="2022" name="G3 (Bethesda)">
        <title>Enemy or ally: a genomic approach to elucidate the lifestyle of Phyllosticta citrichinaensis.</title>
        <authorList>
            <person name="Buijs V.A."/>
            <person name="Groenewald J.Z."/>
            <person name="Haridas S."/>
            <person name="LaButti K.M."/>
            <person name="Lipzen A."/>
            <person name="Martin F.M."/>
            <person name="Barry K."/>
            <person name="Grigoriev I.V."/>
            <person name="Crous P.W."/>
            <person name="Seidl M.F."/>
        </authorList>
    </citation>
    <scope>NUCLEOTIDE SEQUENCE [LARGE SCALE GENOMIC DNA]</scope>
    <source>
        <strain evidence="2 3">CBS 129764</strain>
    </source>
</reference>
<dbReference type="EMBL" id="JBBWUH010000015">
    <property type="protein sequence ID" value="KAK8152122.1"/>
    <property type="molecule type" value="Genomic_DNA"/>
</dbReference>
<evidence type="ECO:0000313" key="3">
    <source>
        <dbReference type="Proteomes" id="UP001456524"/>
    </source>
</evidence>
<dbReference type="Proteomes" id="UP001456524">
    <property type="component" value="Unassembled WGS sequence"/>
</dbReference>
<proteinExistence type="predicted"/>
<feature type="region of interest" description="Disordered" evidence="1">
    <location>
        <begin position="111"/>
        <end position="206"/>
    </location>
</feature>